<dbReference type="SUPFAM" id="SSF53774">
    <property type="entry name" value="Glutaminase/Asparaginase"/>
    <property type="match status" value="1"/>
</dbReference>
<dbReference type="PRINTS" id="PR00139">
    <property type="entry name" value="ASNGLNASE"/>
</dbReference>
<dbReference type="Pfam" id="PF00710">
    <property type="entry name" value="Asparaginase"/>
    <property type="match status" value="1"/>
</dbReference>
<dbReference type="RefSeq" id="WP_279251929.1">
    <property type="nucleotide sequence ID" value="NZ_SHNP01000002.1"/>
</dbReference>
<dbReference type="EC" id="3.5.1.1" evidence="9"/>
<sequence length="354" mass="36774">MNVFGKILVLTIVILTGSAALAGEPMKAKIVILATGGTIAGAAATGVQAGYTSGEVGVETLIGAVPQLSELADISGEQVANVGSQDMSDEVWLLLADRVNTLLASKDVDGIVITHGTDTIEETSYFLNLIVNSDKPVVMTAAMRPATALSADGPLNIFNAVAVAADAEAKGRGVLIVINDDIHGARGMTKTSTTDVQTFVSAERGLMGATLYGENRYYRSPYRTHTSASEFSVEGIKVLPRVDVIYISAGVSPDLIDAAVDNGAKGIVTAGVGNGNMTGDALQALERARAEGVVVVRSTRVTSGTVGRNVETDDDAMGTVASGELNPAQSRVLLKLILTKTDDPAKVQAYFNKY</sequence>
<feature type="signal peptide" evidence="6">
    <location>
        <begin position="1"/>
        <end position="22"/>
    </location>
</feature>
<dbReference type="InterPro" id="IPR004550">
    <property type="entry name" value="AsnASE_II"/>
</dbReference>
<dbReference type="EMBL" id="SHNP01000002">
    <property type="protein sequence ID" value="MCX2972964.1"/>
    <property type="molecule type" value="Genomic_DNA"/>
</dbReference>
<feature type="active site" evidence="3">
    <location>
        <position position="38"/>
    </location>
</feature>
<keyword evidence="2 9" id="KW-0378">Hydrolase</keyword>
<name>A0ABT3SSW5_9GAMM</name>
<dbReference type="InterPro" id="IPR027474">
    <property type="entry name" value="L-asparaginase_N"/>
</dbReference>
<dbReference type="InterPro" id="IPR037152">
    <property type="entry name" value="L-asparaginase_N_sf"/>
</dbReference>
<dbReference type="Gene3D" id="3.40.50.1170">
    <property type="entry name" value="L-asparaginase, N-terminal domain"/>
    <property type="match status" value="1"/>
</dbReference>
<dbReference type="SFLD" id="SFLDS00057">
    <property type="entry name" value="Glutaminase/Asparaginase"/>
    <property type="match status" value="1"/>
</dbReference>
<dbReference type="InterPro" id="IPR020827">
    <property type="entry name" value="Asparaginase/glutaminase_AS1"/>
</dbReference>
<reference evidence="9" key="1">
    <citation type="submission" date="2019-02" db="EMBL/GenBank/DDBJ databases">
        <authorList>
            <person name="Li S.-H."/>
        </authorList>
    </citation>
    <scope>NUCLEOTIDE SEQUENCE</scope>
    <source>
        <strain evidence="9">IMCC8485</strain>
    </source>
</reference>
<dbReference type="PIRSF" id="PIRSF001220">
    <property type="entry name" value="L-ASNase_gatD"/>
    <property type="match status" value="1"/>
</dbReference>
<dbReference type="GO" id="GO:0004067">
    <property type="term" value="F:asparaginase activity"/>
    <property type="evidence" value="ECO:0007669"/>
    <property type="project" value="UniProtKB-EC"/>
</dbReference>
<dbReference type="Proteomes" id="UP001143307">
    <property type="component" value="Unassembled WGS sequence"/>
</dbReference>
<proteinExistence type="inferred from homology"/>
<protein>
    <submittedName>
        <fullName evidence="9">Type II asparaginase</fullName>
        <ecNumber evidence="9">3.5.1.1</ecNumber>
    </submittedName>
</protein>
<dbReference type="InterPro" id="IPR040919">
    <property type="entry name" value="Asparaginase_C"/>
</dbReference>
<dbReference type="InterPro" id="IPR006034">
    <property type="entry name" value="Asparaginase/glutaminase-like"/>
</dbReference>
<evidence type="ECO:0000256" key="2">
    <source>
        <dbReference type="ARBA" id="ARBA00022801"/>
    </source>
</evidence>
<evidence type="ECO:0000259" key="7">
    <source>
        <dbReference type="Pfam" id="PF00710"/>
    </source>
</evidence>
<evidence type="ECO:0000256" key="1">
    <source>
        <dbReference type="ARBA" id="ARBA00010518"/>
    </source>
</evidence>
<dbReference type="InterPro" id="IPR027473">
    <property type="entry name" value="L-asparaginase_C"/>
</dbReference>
<feature type="active site" evidence="4">
    <location>
        <position position="117"/>
    </location>
</feature>
<accession>A0ABT3SSW5</accession>
<evidence type="ECO:0000256" key="4">
    <source>
        <dbReference type="PROSITE-ProRule" id="PRU10100"/>
    </source>
</evidence>
<dbReference type="SMART" id="SM00870">
    <property type="entry name" value="Asparaginase"/>
    <property type="match status" value="1"/>
</dbReference>
<dbReference type="PROSITE" id="PS00144">
    <property type="entry name" value="ASN_GLN_ASE_1"/>
    <property type="match status" value="1"/>
</dbReference>
<gene>
    <name evidence="9" type="ORF">EYC87_05115</name>
</gene>
<dbReference type="NCBIfam" id="TIGR00520">
    <property type="entry name" value="asnASE_II"/>
    <property type="match status" value="1"/>
</dbReference>
<keyword evidence="10" id="KW-1185">Reference proteome</keyword>
<dbReference type="PROSITE" id="PS51732">
    <property type="entry name" value="ASN_GLN_ASE_3"/>
    <property type="match status" value="1"/>
</dbReference>
<dbReference type="CDD" id="cd08964">
    <property type="entry name" value="L-asparaginase_II"/>
    <property type="match status" value="1"/>
</dbReference>
<dbReference type="Pfam" id="PF17763">
    <property type="entry name" value="Asparaginase_C"/>
    <property type="match status" value="1"/>
</dbReference>
<evidence type="ECO:0000256" key="5">
    <source>
        <dbReference type="RuleBase" id="RU004456"/>
    </source>
</evidence>
<dbReference type="PANTHER" id="PTHR11707:SF28">
    <property type="entry name" value="60 KDA LYSOPHOSPHOLIPASE"/>
    <property type="match status" value="1"/>
</dbReference>
<dbReference type="PIRSF" id="PIRSF500176">
    <property type="entry name" value="L_ASNase"/>
    <property type="match status" value="1"/>
</dbReference>
<dbReference type="InterPro" id="IPR027475">
    <property type="entry name" value="Asparaginase/glutaminase_AS2"/>
</dbReference>
<evidence type="ECO:0000313" key="10">
    <source>
        <dbReference type="Proteomes" id="UP001143307"/>
    </source>
</evidence>
<dbReference type="Gene3D" id="3.40.50.40">
    <property type="match status" value="1"/>
</dbReference>
<comment type="caution">
    <text evidence="9">The sequence shown here is derived from an EMBL/GenBank/DDBJ whole genome shotgun (WGS) entry which is preliminary data.</text>
</comment>
<organism evidence="9 10">
    <name type="scientific">Candidatus Seongchinamella marina</name>
    <dbReference type="NCBI Taxonomy" id="2518990"/>
    <lineage>
        <taxon>Bacteria</taxon>
        <taxon>Pseudomonadati</taxon>
        <taxon>Pseudomonadota</taxon>
        <taxon>Gammaproteobacteria</taxon>
        <taxon>Cellvibrionales</taxon>
        <taxon>Halieaceae</taxon>
        <taxon>Seongchinamella</taxon>
    </lineage>
</organism>
<feature type="domain" description="Asparaginase/glutaminase C-terminal" evidence="8">
    <location>
        <begin position="241"/>
        <end position="351"/>
    </location>
</feature>
<comment type="similarity">
    <text evidence="1 5">Belongs to the asparaginase 1 family.</text>
</comment>
<evidence type="ECO:0000259" key="8">
    <source>
        <dbReference type="Pfam" id="PF17763"/>
    </source>
</evidence>
<dbReference type="PANTHER" id="PTHR11707">
    <property type="entry name" value="L-ASPARAGINASE"/>
    <property type="match status" value="1"/>
</dbReference>
<evidence type="ECO:0000256" key="6">
    <source>
        <dbReference type="SAM" id="SignalP"/>
    </source>
</evidence>
<dbReference type="InterPro" id="IPR036152">
    <property type="entry name" value="Asp/glu_Ase-like_sf"/>
</dbReference>
<evidence type="ECO:0000256" key="3">
    <source>
        <dbReference type="PROSITE-ProRule" id="PRU10099"/>
    </source>
</evidence>
<feature type="domain" description="L-asparaginase N-terminal" evidence="7">
    <location>
        <begin position="29"/>
        <end position="220"/>
    </location>
</feature>
<keyword evidence="6" id="KW-0732">Signal</keyword>
<dbReference type="PROSITE" id="PS00917">
    <property type="entry name" value="ASN_GLN_ASE_2"/>
    <property type="match status" value="1"/>
</dbReference>
<feature type="chain" id="PRO_5046117546" evidence="6">
    <location>
        <begin position="23"/>
        <end position="354"/>
    </location>
</feature>
<evidence type="ECO:0000313" key="9">
    <source>
        <dbReference type="EMBL" id="MCX2972964.1"/>
    </source>
</evidence>